<organism evidence="1 2">
    <name type="scientific">Megalops atlanticus</name>
    <name type="common">Tarpon</name>
    <name type="synonym">Clupea gigantea</name>
    <dbReference type="NCBI Taxonomy" id="7932"/>
    <lineage>
        <taxon>Eukaryota</taxon>
        <taxon>Metazoa</taxon>
        <taxon>Chordata</taxon>
        <taxon>Craniata</taxon>
        <taxon>Vertebrata</taxon>
        <taxon>Euteleostomi</taxon>
        <taxon>Actinopterygii</taxon>
        <taxon>Neopterygii</taxon>
        <taxon>Teleostei</taxon>
        <taxon>Elopiformes</taxon>
        <taxon>Megalopidae</taxon>
        <taxon>Megalops</taxon>
    </lineage>
</organism>
<sequence length="85" mass="9597">MTSVNSPACLLARNHFYRNQQKLACGPSSCTPWSNQTQVTIWVTSSSFTQKGVPVPMREGWYISVELGVPLSSSRPTDRARRWRP</sequence>
<protein>
    <submittedName>
        <fullName evidence="1">Uncharacterized protein</fullName>
    </submittedName>
</protein>
<keyword evidence="2" id="KW-1185">Reference proteome</keyword>
<comment type="caution">
    <text evidence="1">The sequence shown here is derived from an EMBL/GenBank/DDBJ whole genome shotgun (WGS) entry which is preliminary data.</text>
</comment>
<dbReference type="OrthoDB" id="8854917at2759"/>
<accession>A0A9D3Q5W4</accession>
<proteinExistence type="predicted"/>
<gene>
    <name evidence="1" type="ORF">MATL_G00074540</name>
</gene>
<dbReference type="Proteomes" id="UP001046870">
    <property type="component" value="Chromosome 5"/>
</dbReference>
<name>A0A9D3Q5W4_MEGAT</name>
<reference evidence="1" key="1">
    <citation type="submission" date="2021-01" db="EMBL/GenBank/DDBJ databases">
        <authorList>
            <person name="Zahm M."/>
            <person name="Roques C."/>
            <person name="Cabau C."/>
            <person name="Klopp C."/>
            <person name="Donnadieu C."/>
            <person name="Jouanno E."/>
            <person name="Lampietro C."/>
            <person name="Louis A."/>
            <person name="Herpin A."/>
            <person name="Echchiki A."/>
            <person name="Berthelot C."/>
            <person name="Parey E."/>
            <person name="Roest-Crollius H."/>
            <person name="Braasch I."/>
            <person name="Postlethwait J."/>
            <person name="Bobe J."/>
            <person name="Montfort J."/>
            <person name="Bouchez O."/>
            <person name="Begum T."/>
            <person name="Mejri S."/>
            <person name="Adams A."/>
            <person name="Chen W.-J."/>
            <person name="Guiguen Y."/>
        </authorList>
    </citation>
    <scope>NUCLEOTIDE SEQUENCE</scope>
    <source>
        <strain evidence="1">YG-15Mar2019-1</strain>
        <tissue evidence="1">Brain</tissue>
    </source>
</reference>
<dbReference type="EMBL" id="JAFDVH010000005">
    <property type="protein sequence ID" value="KAG7477898.1"/>
    <property type="molecule type" value="Genomic_DNA"/>
</dbReference>
<dbReference type="AlphaFoldDB" id="A0A9D3Q5W4"/>
<evidence type="ECO:0000313" key="1">
    <source>
        <dbReference type="EMBL" id="KAG7477898.1"/>
    </source>
</evidence>
<evidence type="ECO:0000313" key="2">
    <source>
        <dbReference type="Proteomes" id="UP001046870"/>
    </source>
</evidence>